<dbReference type="CDD" id="cd00761">
    <property type="entry name" value="Glyco_tranf_GTA_type"/>
    <property type="match status" value="1"/>
</dbReference>
<dbReference type="EMBL" id="AQGW01000014">
    <property type="protein sequence ID" value="MBE0381347.1"/>
    <property type="molecule type" value="Genomic_DNA"/>
</dbReference>
<gene>
    <name evidence="3" type="ORF">PCAR9_A30345</name>
    <name evidence="2" type="ORF">PCARR_a3096</name>
</gene>
<reference evidence="2 5" key="1">
    <citation type="submission" date="2015-06" db="EMBL/GenBank/DDBJ databases">
        <title>Genome sequence of Pseudoalteromonas carrageenovora.</title>
        <authorList>
            <person name="Xie B.-B."/>
            <person name="Rong J.-C."/>
            <person name="Qin Q.-L."/>
            <person name="Zhang Y.-Z."/>
        </authorList>
    </citation>
    <scope>NUCLEOTIDE SEQUENCE [LARGE SCALE GENOMIC DNA]</scope>
    <source>
        <strain evidence="2 5">IAM 12662</strain>
    </source>
</reference>
<evidence type="ECO:0000313" key="4">
    <source>
        <dbReference type="Proteomes" id="UP000238288"/>
    </source>
</evidence>
<accession>A0A2K4XA37</accession>
<name>A0A2K4XA37_PSEVC</name>
<dbReference type="GeneID" id="93663834"/>
<protein>
    <submittedName>
        <fullName evidence="3">Glycosyltransferase, family GT2</fullName>
    </submittedName>
</protein>
<keyword evidence="3" id="KW-0808">Transferase</keyword>
<dbReference type="InterPro" id="IPR001173">
    <property type="entry name" value="Glyco_trans_2-like"/>
</dbReference>
<organism evidence="3 4">
    <name type="scientific">Pseudoalteromonas carrageenovora IAM 12662</name>
    <dbReference type="NCBI Taxonomy" id="1314868"/>
    <lineage>
        <taxon>Bacteria</taxon>
        <taxon>Pseudomonadati</taxon>
        <taxon>Pseudomonadota</taxon>
        <taxon>Gammaproteobacteria</taxon>
        <taxon>Alteromonadales</taxon>
        <taxon>Pseudoalteromonadaceae</taxon>
        <taxon>Pseudoalteromonas</taxon>
    </lineage>
</organism>
<dbReference type="PANTHER" id="PTHR22916">
    <property type="entry name" value="GLYCOSYLTRANSFERASE"/>
    <property type="match status" value="1"/>
</dbReference>
<reference evidence="3 4" key="2">
    <citation type="submission" date="2017-11" db="EMBL/GenBank/DDBJ databases">
        <authorList>
            <person name="Han C.G."/>
        </authorList>
    </citation>
    <scope>NUCLEOTIDE SEQUENCE [LARGE SCALE GENOMIC DNA]</scope>
    <source>
        <strain evidence="4">ATCC 43555</strain>
        <strain evidence="3">ATCC43555</strain>
    </source>
</reference>
<evidence type="ECO:0000313" key="2">
    <source>
        <dbReference type="EMBL" id="MBE0381347.1"/>
    </source>
</evidence>
<proteinExistence type="predicted"/>
<dbReference type="Pfam" id="PF00535">
    <property type="entry name" value="Glycos_transf_2"/>
    <property type="match status" value="1"/>
</dbReference>
<dbReference type="PANTHER" id="PTHR22916:SF3">
    <property type="entry name" value="UDP-GLCNAC:BETAGAL BETA-1,3-N-ACETYLGLUCOSAMINYLTRANSFERASE-LIKE PROTEIN 1"/>
    <property type="match status" value="1"/>
</dbReference>
<keyword evidence="5" id="KW-1185">Reference proteome</keyword>
<sequence>MKSINVGVVIPFYQKKSGLLLNALASIFKQSAQGINFLITIVDDGSPISAKSEISEIKLPKNCTLKLILQKNQGPAAARNKALDYLYGQDIEFLAFLDSDDCWMDFHISNAMKALSIQDVDFYFSDHSRFDSEHSLFNETGCFKDLDKAVCKYNIHLEDDFAMLTGKSCFSLFLNYYISQTSSVVYNFDKLKNHRFDESLVSAGEDYFLWLELAHSSSKVVFSFNKGVYCGRGVNIFFDSFDWGKLASSTRIGYETLFYRKIYSFFELNSIEKNKVKSNYSRLEEQFSYLMVKHFITGKGLDKVLLNRIYKVSPRTLILLPFRFLNYFIKSKN</sequence>
<dbReference type="Proteomes" id="UP000238288">
    <property type="component" value="Chromosome PCAR9a"/>
</dbReference>
<evidence type="ECO:0000313" key="5">
    <source>
        <dbReference type="Proteomes" id="UP000615003"/>
    </source>
</evidence>
<dbReference type="RefSeq" id="WP_058549729.1">
    <property type="nucleotide sequence ID" value="NZ_AQGW01000014.1"/>
</dbReference>
<dbReference type="OrthoDB" id="9802649at2"/>
<evidence type="ECO:0000313" key="3">
    <source>
        <dbReference type="EMBL" id="SOU41176.1"/>
    </source>
</evidence>
<dbReference type="Gene3D" id="3.90.550.10">
    <property type="entry name" value="Spore Coat Polysaccharide Biosynthesis Protein SpsA, Chain A"/>
    <property type="match status" value="1"/>
</dbReference>
<dbReference type="InterPro" id="IPR029044">
    <property type="entry name" value="Nucleotide-diphossugar_trans"/>
</dbReference>
<evidence type="ECO:0000259" key="1">
    <source>
        <dbReference type="Pfam" id="PF00535"/>
    </source>
</evidence>
<dbReference type="AlphaFoldDB" id="A0A2K4XA37"/>
<dbReference type="EMBL" id="LT965928">
    <property type="protein sequence ID" value="SOU41176.1"/>
    <property type="molecule type" value="Genomic_DNA"/>
</dbReference>
<dbReference type="GO" id="GO:0016758">
    <property type="term" value="F:hexosyltransferase activity"/>
    <property type="evidence" value="ECO:0007669"/>
    <property type="project" value="UniProtKB-ARBA"/>
</dbReference>
<feature type="domain" description="Glycosyltransferase 2-like" evidence="1">
    <location>
        <begin position="8"/>
        <end position="125"/>
    </location>
</feature>
<dbReference type="Proteomes" id="UP000615003">
    <property type="component" value="Unassembled WGS sequence"/>
</dbReference>
<dbReference type="SUPFAM" id="SSF53448">
    <property type="entry name" value="Nucleotide-diphospho-sugar transferases"/>
    <property type="match status" value="1"/>
</dbReference>